<keyword evidence="3" id="KW-1185">Reference proteome</keyword>
<accession>A0A0M0J5E0</accession>
<organism evidence="2 3">
    <name type="scientific">Chrysochromulina tobinii</name>
    <dbReference type="NCBI Taxonomy" id="1460289"/>
    <lineage>
        <taxon>Eukaryota</taxon>
        <taxon>Haptista</taxon>
        <taxon>Haptophyta</taxon>
        <taxon>Prymnesiophyceae</taxon>
        <taxon>Prymnesiales</taxon>
        <taxon>Chrysochromulinaceae</taxon>
        <taxon>Chrysochromulina</taxon>
    </lineage>
</organism>
<dbReference type="PROSITE" id="PS51335">
    <property type="entry name" value="ELMO"/>
    <property type="match status" value="1"/>
</dbReference>
<dbReference type="OrthoDB" id="67155at2759"/>
<name>A0A0M0J5E0_9EUKA</name>
<comment type="caution">
    <text evidence="2">The sequence shown here is derived from an EMBL/GenBank/DDBJ whole genome shotgun (WGS) entry which is preliminary data.</text>
</comment>
<dbReference type="InterPro" id="IPR006816">
    <property type="entry name" value="ELMO_dom"/>
</dbReference>
<dbReference type="Proteomes" id="UP000037460">
    <property type="component" value="Unassembled WGS sequence"/>
</dbReference>
<evidence type="ECO:0000313" key="3">
    <source>
        <dbReference type="Proteomes" id="UP000037460"/>
    </source>
</evidence>
<feature type="domain" description="ELMO" evidence="1">
    <location>
        <begin position="23"/>
        <end position="234"/>
    </location>
</feature>
<dbReference type="AlphaFoldDB" id="A0A0M0J5E0"/>
<proteinExistence type="predicted"/>
<dbReference type="EMBL" id="JWZX01003342">
    <property type="protein sequence ID" value="KOO21700.1"/>
    <property type="molecule type" value="Genomic_DNA"/>
</dbReference>
<gene>
    <name evidence="2" type="ORF">Ctob_001278</name>
</gene>
<dbReference type="Pfam" id="PF04727">
    <property type="entry name" value="ELMO_CED12"/>
    <property type="match status" value="1"/>
</dbReference>
<evidence type="ECO:0000259" key="1">
    <source>
        <dbReference type="PROSITE" id="PS51335"/>
    </source>
</evidence>
<dbReference type="PANTHER" id="PTHR12771">
    <property type="entry name" value="ENGULFMENT AND CELL MOTILITY"/>
    <property type="match status" value="1"/>
</dbReference>
<reference evidence="3" key="1">
    <citation type="journal article" date="2015" name="PLoS Genet.">
        <title>Genome Sequence and Transcriptome Analyses of Chrysochromulina tobin: Metabolic Tools for Enhanced Algal Fitness in the Prominent Order Prymnesiales (Haptophyceae).</title>
        <authorList>
            <person name="Hovde B.T."/>
            <person name="Deodato C.R."/>
            <person name="Hunsperger H.M."/>
            <person name="Ryken S.A."/>
            <person name="Yost W."/>
            <person name="Jha R.K."/>
            <person name="Patterson J."/>
            <person name="Monnat R.J. Jr."/>
            <person name="Barlow S.B."/>
            <person name="Starkenburg S.R."/>
            <person name="Cattolico R.A."/>
        </authorList>
    </citation>
    <scope>NUCLEOTIDE SEQUENCE</scope>
    <source>
        <strain evidence="3">CCMP291</strain>
    </source>
</reference>
<sequence length="317" mass="34388">MRLKCRERLQASVTLPFNEANEEHMLLLSTIWSQAFPWRSFELPSERWKEAGFQGRDPRTDLRGTGVISLRHLQSFLSTRKDELAGVLPAESSSDPLRAFPLSIASINVSAMLLSHLQLAPHLTIAFLPNGGRKTEASAATLAGFLSMGQPPTEGSTEAVQEGGAAAIDVELGDEAQLAARIARLEYVLAAMHERLLMHLAATWGTMLREDPQLTIMSFPVALKSTFGELIRSLERTAADALGAVRPWQLHVLLDTLEDAATRAKGSDSDGWEAFLLAPSLHTFGALLLNFCACGCGASRAAAVAPATHIVQIKKRE</sequence>
<protein>
    <submittedName>
        <fullName evidence="2">Elmo domain-containing protein a-like protein</fullName>
    </submittedName>
</protein>
<evidence type="ECO:0000313" key="2">
    <source>
        <dbReference type="EMBL" id="KOO21700.1"/>
    </source>
</evidence>
<dbReference type="InterPro" id="IPR050868">
    <property type="entry name" value="ELMO_domain-containing"/>
</dbReference>
<dbReference type="PANTHER" id="PTHR12771:SF56">
    <property type="entry name" value="CED-12"/>
    <property type="match status" value="1"/>
</dbReference>